<evidence type="ECO:0000313" key="2">
    <source>
        <dbReference type="EMBL" id="QFQ12520.1"/>
    </source>
</evidence>
<dbReference type="RefSeq" id="WP_111897387.1">
    <property type="nucleotide sequence ID" value="NZ_CP033459.1"/>
</dbReference>
<dbReference type="GO" id="GO:0016787">
    <property type="term" value="F:hydrolase activity"/>
    <property type="evidence" value="ECO:0007669"/>
    <property type="project" value="InterPro"/>
</dbReference>
<dbReference type="EMBL" id="CP033459">
    <property type="protein sequence ID" value="QFQ12520.1"/>
    <property type="molecule type" value="Genomic_DNA"/>
</dbReference>
<organism evidence="2 3">
    <name type="scientific">Pseudoprevotella muciniphila</name>
    <dbReference type="NCBI Taxonomy" id="2133944"/>
    <lineage>
        <taxon>Bacteria</taxon>
        <taxon>Pseudomonadati</taxon>
        <taxon>Bacteroidota</taxon>
        <taxon>Bacteroidia</taxon>
        <taxon>Bacteroidales</taxon>
        <taxon>Prevotellaceae</taxon>
        <taxon>Pseudoprevotella</taxon>
    </lineage>
</organism>
<keyword evidence="3" id="KW-1185">Reference proteome</keyword>
<dbReference type="Pfam" id="PF00149">
    <property type="entry name" value="Metallophos"/>
    <property type="match status" value="1"/>
</dbReference>
<reference evidence="2 3" key="1">
    <citation type="submission" date="2018-11" db="EMBL/GenBank/DDBJ databases">
        <authorList>
            <person name="Na S.W."/>
            <person name="Baik M."/>
        </authorList>
    </citation>
    <scope>NUCLEOTIDE SEQUENCE [LARGE SCALE GENOMIC DNA]</scope>
    <source>
        <strain evidence="2 3">E39</strain>
    </source>
</reference>
<dbReference type="InterPro" id="IPR004843">
    <property type="entry name" value="Calcineurin-like_PHP"/>
</dbReference>
<dbReference type="KEGG" id="alq:C7Y71_005550"/>
<evidence type="ECO:0000259" key="1">
    <source>
        <dbReference type="Pfam" id="PF00149"/>
    </source>
</evidence>
<dbReference type="OrthoDB" id="1082449at2"/>
<accession>A0A5P8E6I9</accession>
<dbReference type="InterPro" id="IPR029052">
    <property type="entry name" value="Metallo-depent_PP-like"/>
</dbReference>
<sequence>MKKLTTLLLVLSFIIFAPFGGLTLKAQTESGESVDEKPLLTIGCLSDLHNQQELISCAIDSIRVRGTVLNTMAKMKADEDLDIIIMGGDYTSDCTIDKAHWERIRDLMRQATRGGFKDTRTLRPVLYATGNHDYEVANLNGLPKPYNSAEYYPVMEEDVYPLSDDDKFYETCDNGTLGKTSVLAAFHYVVDGFDFVVLNCGKYQWADAWDYQYSQESVNWAIMKLQEIYADNPDKTVFFLLHIPFGDSKGISAYSKGIECKDPRSTGWQLKQELAKHPNLIMLYGHDHHTDYAYSRYRTSQRITRYDNAGNIISTTDSTHVDGPLENLRSDSVARVTFKSMQSGKYLNYSTENNLSTQDAPTEVMISAASNNANAFILQFADRYLFCGSSATFSGGESAVPIYVYRYVRSTSTRVYGRRVQNFSDFVPGEKFIFVAQATKDNLYYALCSDGTGSGNSSRLNGVKVLSPITSPNVYFDLSPGETAVWELAADSGQIAGIVPITNGIVCLRNQEDGRYLSYDSRSTCMSDKPMLCELSMNGTVATVKLDGLPLGLGRSGSVTRVDGGTVKFFEVEYASADTITANLCSALKIGGKYIVVVNNSTNSYAMGNELVNKGTAYQMLRSVRITPEGDKLTMARNDKVIWNIEKAPEGEPSFISAFMGSMRYALNTIDTQVNTSNSRIVQALVIYVYKDRIVFQMKNYGESGTFSGINVTKNLASYTVYRNVDNSTVGIETPSVIKTSKAAGIYDLQGRRVMKPKRGLYIVDGKKTFVN</sequence>
<proteinExistence type="predicted"/>
<feature type="domain" description="Calcineurin-like phosphoesterase" evidence="1">
    <location>
        <begin position="41"/>
        <end position="289"/>
    </location>
</feature>
<gene>
    <name evidence="2" type="ORF">C7Y71_005550</name>
</gene>
<evidence type="ECO:0000313" key="3">
    <source>
        <dbReference type="Proteomes" id="UP000249375"/>
    </source>
</evidence>
<dbReference type="Gene3D" id="3.60.21.10">
    <property type="match status" value="1"/>
</dbReference>
<dbReference type="AlphaFoldDB" id="A0A5P8E6I9"/>
<dbReference type="SUPFAM" id="SSF56300">
    <property type="entry name" value="Metallo-dependent phosphatases"/>
    <property type="match status" value="1"/>
</dbReference>
<protein>
    <submittedName>
        <fullName evidence="2">Metallophosphoesterase</fullName>
    </submittedName>
</protein>
<dbReference type="Proteomes" id="UP000249375">
    <property type="component" value="Chromosome"/>
</dbReference>
<name>A0A5P8E6I9_9BACT</name>